<dbReference type="SMART" id="SM00235">
    <property type="entry name" value="ZnMc"/>
    <property type="match status" value="1"/>
</dbReference>
<dbReference type="Pfam" id="PF01400">
    <property type="entry name" value="Astacin"/>
    <property type="match status" value="2"/>
</dbReference>
<evidence type="ECO:0000313" key="15">
    <source>
        <dbReference type="WBParaSite" id="Minc3s00727g16577"/>
    </source>
</evidence>
<dbReference type="EC" id="3.4.24.-" evidence="11"/>
<evidence type="ECO:0000259" key="13">
    <source>
        <dbReference type="PROSITE" id="PS51864"/>
    </source>
</evidence>
<dbReference type="InterPro" id="IPR001506">
    <property type="entry name" value="Peptidase_M12A"/>
</dbReference>
<evidence type="ECO:0000259" key="12">
    <source>
        <dbReference type="PROSITE" id="PS51670"/>
    </source>
</evidence>
<dbReference type="GO" id="GO:0004222">
    <property type="term" value="F:metalloendopeptidase activity"/>
    <property type="evidence" value="ECO:0007669"/>
    <property type="project" value="UniProtKB-UniRule"/>
</dbReference>
<feature type="domain" description="Peptidase M12A" evidence="13">
    <location>
        <begin position="92"/>
        <end position="304"/>
    </location>
</feature>
<dbReference type="InterPro" id="IPR006026">
    <property type="entry name" value="Peptidase_Metallo"/>
</dbReference>
<evidence type="ECO:0000256" key="3">
    <source>
        <dbReference type="ARBA" id="ARBA00022723"/>
    </source>
</evidence>
<evidence type="ECO:0000256" key="2">
    <source>
        <dbReference type="ARBA" id="ARBA00022670"/>
    </source>
</evidence>
<feature type="binding site" evidence="10">
    <location>
        <position position="184"/>
    </location>
    <ligand>
        <name>Zn(2+)</name>
        <dbReference type="ChEBI" id="CHEBI:29105"/>
        <note>catalytic</note>
    </ligand>
</feature>
<dbReference type="PRINTS" id="PR00480">
    <property type="entry name" value="ASTACIN"/>
</dbReference>
<evidence type="ECO:0000256" key="9">
    <source>
        <dbReference type="PROSITE-ProRule" id="PRU01005"/>
    </source>
</evidence>
<keyword evidence="5 10" id="KW-0862">Zinc</keyword>
<feature type="binding site" evidence="10">
    <location>
        <position position="188"/>
    </location>
    <ligand>
        <name>Zn(2+)</name>
        <dbReference type="ChEBI" id="CHEBI:29105"/>
        <note>catalytic</note>
    </ligand>
</feature>
<dbReference type="CDD" id="cd04280">
    <property type="entry name" value="ZnMc_astacin_like"/>
    <property type="match status" value="1"/>
</dbReference>
<evidence type="ECO:0000256" key="8">
    <source>
        <dbReference type="ARBA" id="ARBA00023157"/>
    </source>
</evidence>
<name>A0A914LVK4_MELIC</name>
<dbReference type="GO" id="GO:0006508">
    <property type="term" value="P:proteolysis"/>
    <property type="evidence" value="ECO:0007669"/>
    <property type="project" value="UniProtKB-KW"/>
</dbReference>
<keyword evidence="11" id="KW-0732">Signal</keyword>
<keyword evidence="6 10" id="KW-0482">Metalloprotease</keyword>
<keyword evidence="14" id="KW-1185">Reference proteome</keyword>
<dbReference type="SUPFAM" id="SSF55486">
    <property type="entry name" value="Metalloproteases ('zincins'), catalytic domain"/>
    <property type="match status" value="1"/>
</dbReference>
<sequence>MDLIANIFGFYFTLFFNCVSFLASQNYDSIILNEVNRTDERENLTKEELNNNKILTLKEEPAWLRSGKFQGDIDGVDEVLLKQLSDPNIQFNALKNHQLIWSNGVVPYELDEAFSISEVKLLQKAFRIYRRRTFGCIHFKPRNFENDYLNIVRGNGCYSQVGKTGGKQELSLGQGCLFNETIIHELMHSLGFWHEHSRADRDNHIIIRWENILPGLDSQFDIVSILRFFLIIFFFFFNVSSAIQDTLNEPYDYKSIMHYGSSAFSKNGKNTLEAVINDFTNIIGTSFELSELDIEKIMKLYNCNKQKKGNNYLIKKRKINSNYQENIENKFKKKLRKKLKEEKENNNYLLKEEEQRECNDYFVDCNQFIDYCRRISFYFIMRTYCPFTCGKCKK</sequence>
<evidence type="ECO:0000256" key="6">
    <source>
        <dbReference type="ARBA" id="ARBA00023049"/>
    </source>
</evidence>
<dbReference type="InterPro" id="IPR024079">
    <property type="entry name" value="MetalloPept_cat_dom_sf"/>
</dbReference>
<keyword evidence="3 10" id="KW-0479">Metal-binding</keyword>
<evidence type="ECO:0000256" key="10">
    <source>
        <dbReference type="PROSITE-ProRule" id="PRU01211"/>
    </source>
</evidence>
<dbReference type="Proteomes" id="UP000887563">
    <property type="component" value="Unplaced"/>
</dbReference>
<dbReference type="InterPro" id="IPR003582">
    <property type="entry name" value="ShKT_dom"/>
</dbReference>
<feature type="disulfide bond" evidence="9">
    <location>
        <begin position="358"/>
        <end position="392"/>
    </location>
</feature>
<feature type="domain" description="ShKT" evidence="12">
    <location>
        <begin position="358"/>
        <end position="392"/>
    </location>
</feature>
<feature type="signal peptide" evidence="11">
    <location>
        <begin position="1"/>
        <end position="24"/>
    </location>
</feature>
<reference evidence="15" key="1">
    <citation type="submission" date="2022-11" db="UniProtKB">
        <authorList>
            <consortium name="WormBaseParasite"/>
        </authorList>
    </citation>
    <scope>IDENTIFICATION</scope>
</reference>
<dbReference type="PROSITE" id="PS51670">
    <property type="entry name" value="SHKT"/>
    <property type="match status" value="1"/>
</dbReference>
<dbReference type="Gene3D" id="3.40.390.10">
    <property type="entry name" value="Collagenase (Catalytic Domain)"/>
    <property type="match status" value="1"/>
</dbReference>
<keyword evidence="8 9" id="KW-1015">Disulfide bond</keyword>
<dbReference type="PROSITE" id="PS51864">
    <property type="entry name" value="ASTACIN"/>
    <property type="match status" value="1"/>
</dbReference>
<protein>
    <recommendedName>
        <fullName evidence="11">Metalloendopeptidase</fullName>
        <ecNumber evidence="11">3.4.24.-</ecNumber>
    </recommendedName>
</protein>
<comment type="cofactor">
    <cofactor evidence="10 11">
        <name>Zn(2+)</name>
        <dbReference type="ChEBI" id="CHEBI:29105"/>
    </cofactor>
    <text evidence="10 11">Binds 1 zinc ion per subunit.</text>
</comment>
<feature type="active site" evidence="10">
    <location>
        <position position="185"/>
    </location>
</feature>
<evidence type="ECO:0000256" key="4">
    <source>
        <dbReference type="ARBA" id="ARBA00022801"/>
    </source>
</evidence>
<evidence type="ECO:0000313" key="14">
    <source>
        <dbReference type="Proteomes" id="UP000887563"/>
    </source>
</evidence>
<proteinExistence type="predicted"/>
<evidence type="ECO:0000256" key="1">
    <source>
        <dbReference type="ARBA" id="ARBA00002657"/>
    </source>
</evidence>
<evidence type="ECO:0000256" key="7">
    <source>
        <dbReference type="ARBA" id="ARBA00023145"/>
    </source>
</evidence>
<evidence type="ECO:0000256" key="11">
    <source>
        <dbReference type="RuleBase" id="RU361183"/>
    </source>
</evidence>
<keyword evidence="4 10" id="KW-0378">Hydrolase</keyword>
<keyword evidence="2 10" id="KW-0645">Protease</keyword>
<dbReference type="SMART" id="SM00254">
    <property type="entry name" value="ShKT"/>
    <property type="match status" value="1"/>
</dbReference>
<dbReference type="InterPro" id="IPR034035">
    <property type="entry name" value="Astacin-like_dom"/>
</dbReference>
<evidence type="ECO:0000256" key="5">
    <source>
        <dbReference type="ARBA" id="ARBA00022833"/>
    </source>
</evidence>
<dbReference type="GO" id="GO:0008270">
    <property type="term" value="F:zinc ion binding"/>
    <property type="evidence" value="ECO:0007669"/>
    <property type="project" value="UniProtKB-UniRule"/>
</dbReference>
<comment type="caution">
    <text evidence="9">Lacks conserved residue(s) required for the propagation of feature annotation.</text>
</comment>
<keyword evidence="7" id="KW-0865">Zymogen</keyword>
<dbReference type="Gene3D" id="1.10.10.1940">
    <property type="match status" value="1"/>
</dbReference>
<dbReference type="PANTHER" id="PTHR10127">
    <property type="entry name" value="DISCOIDIN, CUB, EGF, LAMININ , AND ZINC METALLOPROTEASE DOMAIN CONTAINING"/>
    <property type="match status" value="1"/>
</dbReference>
<organism evidence="14 15">
    <name type="scientific">Meloidogyne incognita</name>
    <name type="common">Southern root-knot nematode worm</name>
    <name type="synonym">Oxyuris incognita</name>
    <dbReference type="NCBI Taxonomy" id="6306"/>
    <lineage>
        <taxon>Eukaryota</taxon>
        <taxon>Metazoa</taxon>
        <taxon>Ecdysozoa</taxon>
        <taxon>Nematoda</taxon>
        <taxon>Chromadorea</taxon>
        <taxon>Rhabditida</taxon>
        <taxon>Tylenchina</taxon>
        <taxon>Tylenchomorpha</taxon>
        <taxon>Tylenchoidea</taxon>
        <taxon>Meloidogynidae</taxon>
        <taxon>Meloidogyninae</taxon>
        <taxon>Meloidogyne</taxon>
        <taxon>Meloidogyne incognita group</taxon>
    </lineage>
</organism>
<accession>A0A914LVK4</accession>
<feature type="binding site" evidence="10">
    <location>
        <position position="194"/>
    </location>
    <ligand>
        <name>Zn(2+)</name>
        <dbReference type="ChEBI" id="CHEBI:29105"/>
        <note>catalytic</note>
    </ligand>
</feature>
<dbReference type="Pfam" id="PF01549">
    <property type="entry name" value="ShK"/>
    <property type="match status" value="1"/>
</dbReference>
<comment type="function">
    <text evidence="1">Metalloprotease.</text>
</comment>
<dbReference type="WBParaSite" id="Minc3s00727g16577">
    <property type="protein sequence ID" value="Minc3s00727g16577"/>
    <property type="gene ID" value="Minc3s00727g16577"/>
</dbReference>
<dbReference type="PANTHER" id="PTHR10127:SF829">
    <property type="entry name" value="ZINC METALLOPROTEINASE NAS-6"/>
    <property type="match status" value="1"/>
</dbReference>
<dbReference type="AlphaFoldDB" id="A0A914LVK4"/>
<feature type="chain" id="PRO_5038163699" description="Metalloendopeptidase" evidence="11">
    <location>
        <begin position="25"/>
        <end position="394"/>
    </location>
</feature>